<evidence type="ECO:0000256" key="3">
    <source>
        <dbReference type="ARBA" id="ARBA00023002"/>
    </source>
</evidence>
<proteinExistence type="inferred from homology"/>
<evidence type="ECO:0000259" key="8">
    <source>
        <dbReference type="SMART" id="SM00839"/>
    </source>
</evidence>
<dbReference type="PANTHER" id="PTHR42722">
    <property type="entry name" value="LEUCINE DEHYDROGENASE"/>
    <property type="match status" value="1"/>
</dbReference>
<name>W2S5M6_CYPE1</name>
<dbReference type="Pfam" id="PF00208">
    <property type="entry name" value="ELFV_dehydrog"/>
    <property type="match status" value="1"/>
</dbReference>
<evidence type="ECO:0000313" key="10">
    <source>
        <dbReference type="Proteomes" id="UP000030752"/>
    </source>
</evidence>
<comment type="similarity">
    <text evidence="1 7">Belongs to the Glu/Leu/Phe/Val dehydrogenases family.</text>
</comment>
<dbReference type="PIRSF" id="PIRSF000188">
    <property type="entry name" value="Phe_leu_dh"/>
    <property type="match status" value="1"/>
</dbReference>
<dbReference type="AlphaFoldDB" id="W2S5M6"/>
<dbReference type="SUPFAM" id="SSF53223">
    <property type="entry name" value="Aminoacid dehydrogenase-like, N-terminal domain"/>
    <property type="match status" value="1"/>
</dbReference>
<dbReference type="InterPro" id="IPR016211">
    <property type="entry name" value="Glu/Phe/Leu/Val/Trp_DH_bac/arc"/>
</dbReference>
<dbReference type="RefSeq" id="XP_008713767.1">
    <property type="nucleotide sequence ID" value="XM_008715545.1"/>
</dbReference>
<dbReference type="PANTHER" id="PTHR42722:SF1">
    <property type="entry name" value="VALINE DEHYDROGENASE"/>
    <property type="match status" value="1"/>
</dbReference>
<dbReference type="Gene3D" id="3.40.50.720">
    <property type="entry name" value="NAD(P)-binding Rossmann-like Domain"/>
    <property type="match status" value="1"/>
</dbReference>
<dbReference type="InterPro" id="IPR006097">
    <property type="entry name" value="Glu/Leu/Phe/Val/Trp_DH_dimer"/>
</dbReference>
<dbReference type="PRINTS" id="PR00082">
    <property type="entry name" value="GLFDHDRGNASE"/>
</dbReference>
<gene>
    <name evidence="9" type="ORF">HMPREF1541_10876</name>
</gene>
<dbReference type="GO" id="GO:0004354">
    <property type="term" value="F:glutamate dehydrogenase (NADP+) activity"/>
    <property type="evidence" value="ECO:0007669"/>
    <property type="project" value="UniProtKB-EC"/>
</dbReference>
<reference evidence="9 10" key="1">
    <citation type="submission" date="2013-03" db="EMBL/GenBank/DDBJ databases">
        <title>The Genome Sequence of Phialophora europaea CBS 101466.</title>
        <authorList>
            <consortium name="The Broad Institute Genomics Platform"/>
            <person name="Cuomo C."/>
            <person name="de Hoog S."/>
            <person name="Gorbushina A."/>
            <person name="Walker B."/>
            <person name="Young S.K."/>
            <person name="Zeng Q."/>
            <person name="Gargeya S."/>
            <person name="Fitzgerald M."/>
            <person name="Haas B."/>
            <person name="Abouelleil A."/>
            <person name="Allen A.W."/>
            <person name="Alvarado L."/>
            <person name="Arachchi H.M."/>
            <person name="Berlin A.M."/>
            <person name="Chapman S.B."/>
            <person name="Gainer-Dewar J."/>
            <person name="Goldberg J."/>
            <person name="Griggs A."/>
            <person name="Gujja S."/>
            <person name="Hansen M."/>
            <person name="Howarth C."/>
            <person name="Imamovic A."/>
            <person name="Ireland A."/>
            <person name="Larimer J."/>
            <person name="McCowan C."/>
            <person name="Murphy C."/>
            <person name="Pearson M."/>
            <person name="Poon T.W."/>
            <person name="Priest M."/>
            <person name="Roberts A."/>
            <person name="Saif S."/>
            <person name="Shea T."/>
            <person name="Sisk P."/>
            <person name="Sykes S."/>
            <person name="Wortman J."/>
            <person name="Nusbaum C."/>
            <person name="Birren B."/>
        </authorList>
    </citation>
    <scope>NUCLEOTIDE SEQUENCE [LARGE SCALE GENOMIC DNA]</scope>
    <source>
        <strain evidence="9 10">CBS 101466</strain>
    </source>
</reference>
<accession>W2S5M6</accession>
<dbReference type="InterPro" id="IPR046346">
    <property type="entry name" value="Aminoacid_DH-like_N_sf"/>
</dbReference>
<dbReference type="STRING" id="1220924.W2S5M6"/>
<dbReference type="InParanoid" id="W2S5M6"/>
<dbReference type="Pfam" id="PF02812">
    <property type="entry name" value="ELFV_dehydrog_N"/>
    <property type="match status" value="1"/>
</dbReference>
<evidence type="ECO:0000313" key="9">
    <source>
        <dbReference type="EMBL" id="ETN44011.1"/>
    </source>
</evidence>
<dbReference type="SMART" id="SM00839">
    <property type="entry name" value="ELFV_dehydrog"/>
    <property type="match status" value="1"/>
</dbReference>
<dbReference type="InterPro" id="IPR006095">
    <property type="entry name" value="Glu/Leu/Phe/Val/Trp_DH"/>
</dbReference>
<dbReference type="VEuPathDB" id="FungiDB:HMPREF1541_10876"/>
<dbReference type="EMBL" id="KB822716">
    <property type="protein sequence ID" value="ETN44011.1"/>
    <property type="molecule type" value="Genomic_DNA"/>
</dbReference>
<evidence type="ECO:0000256" key="4">
    <source>
        <dbReference type="ARBA" id="ARBA00023027"/>
    </source>
</evidence>
<protein>
    <recommendedName>
        <fullName evidence="2">NADP-specific glutamate dehydrogenase</fullName>
    </recommendedName>
    <alternativeName>
        <fullName evidence="5">NADP-dependent glutamate dehydrogenase</fullName>
    </alternativeName>
</protein>
<evidence type="ECO:0000256" key="5">
    <source>
        <dbReference type="ARBA" id="ARBA00029617"/>
    </source>
</evidence>
<dbReference type="GO" id="GO:0006520">
    <property type="term" value="P:amino acid metabolic process"/>
    <property type="evidence" value="ECO:0007669"/>
    <property type="project" value="InterPro"/>
</dbReference>
<feature type="domain" description="Glutamate/phenylalanine/leucine/valine/L-tryptophan dehydrogenase C-terminal" evidence="8">
    <location>
        <begin position="144"/>
        <end position="352"/>
    </location>
</feature>
<evidence type="ECO:0000256" key="6">
    <source>
        <dbReference type="ARBA" id="ARBA00048584"/>
    </source>
</evidence>
<dbReference type="GeneID" id="19978215"/>
<evidence type="ECO:0000256" key="7">
    <source>
        <dbReference type="RuleBase" id="RU004417"/>
    </source>
</evidence>
<dbReference type="InterPro" id="IPR036291">
    <property type="entry name" value="NAD(P)-bd_dom_sf"/>
</dbReference>
<keyword evidence="3 7" id="KW-0560">Oxidoreductase</keyword>
<organism evidence="9 10">
    <name type="scientific">Cyphellophora europaea (strain CBS 101466)</name>
    <name type="common">Phialophora europaea</name>
    <dbReference type="NCBI Taxonomy" id="1220924"/>
    <lineage>
        <taxon>Eukaryota</taxon>
        <taxon>Fungi</taxon>
        <taxon>Dikarya</taxon>
        <taxon>Ascomycota</taxon>
        <taxon>Pezizomycotina</taxon>
        <taxon>Eurotiomycetes</taxon>
        <taxon>Chaetothyriomycetidae</taxon>
        <taxon>Chaetothyriales</taxon>
        <taxon>Cyphellophoraceae</taxon>
        <taxon>Cyphellophora</taxon>
    </lineage>
</organism>
<dbReference type="Gene3D" id="3.40.50.10860">
    <property type="entry name" value="Leucine Dehydrogenase, chain A, domain 1"/>
    <property type="match status" value="1"/>
</dbReference>
<dbReference type="InterPro" id="IPR006096">
    <property type="entry name" value="Glu/Leu/Phe/Val/Trp_DH_C"/>
</dbReference>
<evidence type="ECO:0000256" key="2">
    <source>
        <dbReference type="ARBA" id="ARBA00021155"/>
    </source>
</evidence>
<comment type="catalytic activity">
    <reaction evidence="6">
        <text>L-glutamate + NADP(+) + H2O = 2-oxoglutarate + NH4(+) + NADPH + H(+)</text>
        <dbReference type="Rhea" id="RHEA:11612"/>
        <dbReference type="ChEBI" id="CHEBI:15377"/>
        <dbReference type="ChEBI" id="CHEBI:15378"/>
        <dbReference type="ChEBI" id="CHEBI:16810"/>
        <dbReference type="ChEBI" id="CHEBI:28938"/>
        <dbReference type="ChEBI" id="CHEBI:29985"/>
        <dbReference type="ChEBI" id="CHEBI:57783"/>
        <dbReference type="ChEBI" id="CHEBI:58349"/>
        <dbReference type="EC" id="1.4.1.4"/>
    </reaction>
</comment>
<keyword evidence="4" id="KW-0520">NAD</keyword>
<sequence>MDTYAVPVDHEHVQIRPGRRTGLPIMIAVHSTILGPAIGGLRIKHYENMSDGLADVLRLSQAMTLKAAAIDNGTGGGKAVVPLPTDLVLTSALKEAILLDVADFVHSLDGTYYAAPDVGTGPADIDIIHRRTPYVGGYSKEAGGAGGTTFGTFVGVDQAIRSAIKIVFGRDTVSGLSIVIIGLGGIGTLLAEIFAKEGAELSVTDINPERKDLADKLGARWMSPEETLVSQCDIFVPCALGGILNKESVGDIKARLICGAANNQLASDDIAAELTRRGIVYVPDFIANTGGLMYATAVELRHYSEAAAAEHTKSSIDRNVRELLERAEKLGMTTNAAAIEIAENRLRAAALR</sequence>
<dbReference type="OrthoDB" id="6718861at2759"/>
<dbReference type="HOGENOM" id="CLU_025763_0_0_1"/>
<dbReference type="Proteomes" id="UP000030752">
    <property type="component" value="Unassembled WGS sequence"/>
</dbReference>
<evidence type="ECO:0000256" key="1">
    <source>
        <dbReference type="ARBA" id="ARBA00006382"/>
    </source>
</evidence>
<dbReference type="SUPFAM" id="SSF51735">
    <property type="entry name" value="NAD(P)-binding Rossmann-fold domains"/>
    <property type="match status" value="1"/>
</dbReference>
<keyword evidence="10" id="KW-1185">Reference proteome</keyword>
<dbReference type="eggNOG" id="KOG2250">
    <property type="taxonomic scope" value="Eukaryota"/>
</dbReference>